<dbReference type="Pfam" id="PF00155">
    <property type="entry name" value="Aminotran_1_2"/>
    <property type="match status" value="1"/>
</dbReference>
<accession>A0A9P3FZW0</accession>
<dbReference type="InterPro" id="IPR015422">
    <property type="entry name" value="PyrdxlP-dep_Trfase_small"/>
</dbReference>
<dbReference type="GO" id="GO:0016740">
    <property type="term" value="F:transferase activity"/>
    <property type="evidence" value="ECO:0007669"/>
    <property type="project" value="UniProtKB-KW"/>
</dbReference>
<comment type="similarity">
    <text evidence="2">Belongs to the class-II pyridoxal-phosphate-dependent aminotransferase family. BioF subfamily.</text>
</comment>
<dbReference type="InterPro" id="IPR050087">
    <property type="entry name" value="AON_synthase_class-II"/>
</dbReference>
<dbReference type="InterPro" id="IPR015421">
    <property type="entry name" value="PyrdxlP-dep_Trfase_major"/>
</dbReference>
<evidence type="ECO:0000313" key="7">
    <source>
        <dbReference type="Proteomes" id="UP000703269"/>
    </source>
</evidence>
<dbReference type="Proteomes" id="UP000703269">
    <property type="component" value="Unassembled WGS sequence"/>
</dbReference>
<evidence type="ECO:0000259" key="5">
    <source>
        <dbReference type="Pfam" id="PF00155"/>
    </source>
</evidence>
<dbReference type="GO" id="GO:0009102">
    <property type="term" value="P:biotin biosynthetic process"/>
    <property type="evidence" value="ECO:0007669"/>
    <property type="project" value="TreeGrafter"/>
</dbReference>
<comment type="cofactor">
    <cofactor evidence="1">
        <name>pyridoxal 5'-phosphate</name>
        <dbReference type="ChEBI" id="CHEBI:597326"/>
    </cofactor>
</comment>
<evidence type="ECO:0000256" key="4">
    <source>
        <dbReference type="ARBA" id="ARBA00022898"/>
    </source>
</evidence>
<keyword evidence="7" id="KW-1185">Reference proteome</keyword>
<dbReference type="GO" id="GO:0030170">
    <property type="term" value="F:pyridoxal phosphate binding"/>
    <property type="evidence" value="ECO:0007669"/>
    <property type="project" value="InterPro"/>
</dbReference>
<keyword evidence="3 6" id="KW-0808">Transferase</keyword>
<dbReference type="AlphaFoldDB" id="A0A9P3FZW0"/>
<evidence type="ECO:0000256" key="2">
    <source>
        <dbReference type="ARBA" id="ARBA00010008"/>
    </source>
</evidence>
<protein>
    <submittedName>
        <fullName evidence="6">PLP-dependent transferase</fullName>
    </submittedName>
</protein>
<gene>
    <name evidence="6" type="ORF">PsYK624_017150</name>
</gene>
<dbReference type="PANTHER" id="PTHR13693:SF77">
    <property type="entry name" value="8-AMINO-7-OXONONANOATE SYNTHASE"/>
    <property type="match status" value="1"/>
</dbReference>
<dbReference type="Gene3D" id="3.40.640.10">
    <property type="entry name" value="Type I PLP-dependent aspartate aminotransferase-like (Major domain)"/>
    <property type="match status" value="1"/>
</dbReference>
<organism evidence="6 7">
    <name type="scientific">Phanerochaete sordida</name>
    <dbReference type="NCBI Taxonomy" id="48140"/>
    <lineage>
        <taxon>Eukaryota</taxon>
        <taxon>Fungi</taxon>
        <taxon>Dikarya</taxon>
        <taxon>Basidiomycota</taxon>
        <taxon>Agaricomycotina</taxon>
        <taxon>Agaricomycetes</taxon>
        <taxon>Polyporales</taxon>
        <taxon>Phanerochaetaceae</taxon>
        <taxon>Phanerochaete</taxon>
    </lineage>
</organism>
<evidence type="ECO:0000313" key="6">
    <source>
        <dbReference type="EMBL" id="GJE85636.1"/>
    </source>
</evidence>
<dbReference type="Gene3D" id="3.90.1150.10">
    <property type="entry name" value="Aspartate Aminotransferase, domain 1"/>
    <property type="match status" value="1"/>
</dbReference>
<comment type="caution">
    <text evidence="6">The sequence shown here is derived from an EMBL/GenBank/DDBJ whole genome shotgun (WGS) entry which is preliminary data.</text>
</comment>
<dbReference type="OrthoDB" id="2382073at2759"/>
<dbReference type="SUPFAM" id="SSF53383">
    <property type="entry name" value="PLP-dependent transferases"/>
    <property type="match status" value="1"/>
</dbReference>
<proteinExistence type="inferred from homology"/>
<sequence>MTSLHSKIAAALKSRENRLIRRRLSDPDADAGLVDFHTNDYLSLSHSDELRRLFLQKLQSAPEVLGSGGSRLLVNGHGHTALEARLAAFFDSPTALVFNSGLDANVGFFSCVPQPGDVVVFDEYIHASVHDGVRASRAKDAQFAFEHNSVSSLGELLLRLLNERPGLRTGENSAFVAVESLYSMDGTIAPLTEIVELAETLFPRGNCHVVVDEAHATGVYGPQGRGMVAMLGLERRVLARLHTFGKALAATGAVILTDEPIRDYLLNYARSLIYTTSLNHANIVAIDCSFDFLENGTAARLSAKLLDLSIRFIDALQDLVERDGIPPTLLSLPPHLTTVSLGRKRATPIVPVFTSRPRPLSAHLRAKGMNARPITWPTVPKGLDRVRVCLHSGNTSKEIDSLAREMAEWAKGEMAASAAKAGDALRLQSKL</sequence>
<name>A0A9P3FZW0_9APHY</name>
<dbReference type="InterPro" id="IPR015424">
    <property type="entry name" value="PyrdxlP-dep_Trfase"/>
</dbReference>
<feature type="domain" description="Aminotransferase class I/classII large" evidence="5">
    <location>
        <begin position="33"/>
        <end position="404"/>
    </location>
</feature>
<keyword evidence="4" id="KW-0663">Pyridoxal phosphate</keyword>
<evidence type="ECO:0000256" key="3">
    <source>
        <dbReference type="ARBA" id="ARBA00022679"/>
    </source>
</evidence>
<evidence type="ECO:0000256" key="1">
    <source>
        <dbReference type="ARBA" id="ARBA00001933"/>
    </source>
</evidence>
<dbReference type="PANTHER" id="PTHR13693">
    <property type="entry name" value="CLASS II AMINOTRANSFERASE/8-AMINO-7-OXONONANOATE SYNTHASE"/>
    <property type="match status" value="1"/>
</dbReference>
<dbReference type="InterPro" id="IPR004839">
    <property type="entry name" value="Aminotransferase_I/II_large"/>
</dbReference>
<dbReference type="EMBL" id="BPQB01000002">
    <property type="protein sequence ID" value="GJE85636.1"/>
    <property type="molecule type" value="Genomic_DNA"/>
</dbReference>
<reference evidence="6 7" key="1">
    <citation type="submission" date="2021-08" db="EMBL/GenBank/DDBJ databases">
        <title>Draft Genome Sequence of Phanerochaete sordida strain YK-624.</title>
        <authorList>
            <person name="Mori T."/>
            <person name="Dohra H."/>
            <person name="Suzuki T."/>
            <person name="Kawagishi H."/>
            <person name="Hirai H."/>
        </authorList>
    </citation>
    <scope>NUCLEOTIDE SEQUENCE [LARGE SCALE GENOMIC DNA]</scope>
    <source>
        <strain evidence="6 7">YK-624</strain>
    </source>
</reference>